<dbReference type="EMBL" id="CAKOGL010000017">
    <property type="protein sequence ID" value="CAH2096888.1"/>
    <property type="molecule type" value="Genomic_DNA"/>
</dbReference>
<name>A0AAU9UFV7_EUPED</name>
<dbReference type="GO" id="GO:0016743">
    <property type="term" value="F:carboxyl- or carbamoyltransferase activity"/>
    <property type="evidence" value="ECO:0007669"/>
    <property type="project" value="InterPro"/>
</dbReference>
<dbReference type="GO" id="GO:0016597">
    <property type="term" value="F:amino acid binding"/>
    <property type="evidence" value="ECO:0007669"/>
    <property type="project" value="InterPro"/>
</dbReference>
<reference evidence="2" key="1">
    <citation type="submission" date="2022-03" db="EMBL/GenBank/DDBJ databases">
        <authorList>
            <person name="Tunstrom K."/>
        </authorList>
    </citation>
    <scope>NUCLEOTIDE SEQUENCE</scope>
</reference>
<protein>
    <submittedName>
        <fullName evidence="2">Uncharacterized protein</fullName>
    </submittedName>
</protein>
<organism evidence="2 3">
    <name type="scientific">Euphydryas editha</name>
    <name type="common">Edith's checkerspot</name>
    <dbReference type="NCBI Taxonomy" id="104508"/>
    <lineage>
        <taxon>Eukaryota</taxon>
        <taxon>Metazoa</taxon>
        <taxon>Ecdysozoa</taxon>
        <taxon>Arthropoda</taxon>
        <taxon>Hexapoda</taxon>
        <taxon>Insecta</taxon>
        <taxon>Pterygota</taxon>
        <taxon>Neoptera</taxon>
        <taxon>Endopterygota</taxon>
        <taxon>Lepidoptera</taxon>
        <taxon>Glossata</taxon>
        <taxon>Ditrysia</taxon>
        <taxon>Papilionoidea</taxon>
        <taxon>Nymphalidae</taxon>
        <taxon>Nymphalinae</taxon>
        <taxon>Euphydryas</taxon>
    </lineage>
</organism>
<proteinExistence type="predicted"/>
<dbReference type="InterPro" id="IPR036901">
    <property type="entry name" value="Asp/Orn_carbamoylTrfase_sf"/>
</dbReference>
<dbReference type="Proteomes" id="UP001153954">
    <property type="component" value="Unassembled WGS sequence"/>
</dbReference>
<comment type="caution">
    <text evidence="2">The sequence shown here is derived from an EMBL/GenBank/DDBJ whole genome shotgun (WGS) entry which is preliminary data.</text>
</comment>
<evidence type="ECO:0000313" key="2">
    <source>
        <dbReference type="EMBL" id="CAH2096888.1"/>
    </source>
</evidence>
<evidence type="ECO:0000256" key="1">
    <source>
        <dbReference type="ARBA" id="ARBA00022679"/>
    </source>
</evidence>
<evidence type="ECO:0000313" key="3">
    <source>
        <dbReference type="Proteomes" id="UP001153954"/>
    </source>
</evidence>
<gene>
    <name evidence="2" type="ORF">EEDITHA_LOCUS12174</name>
</gene>
<dbReference type="GO" id="GO:0006520">
    <property type="term" value="P:amino acid metabolic process"/>
    <property type="evidence" value="ECO:0007669"/>
    <property type="project" value="InterPro"/>
</dbReference>
<sequence>MVMDVLESALNLKCCVRDTHCKRLEVLAGSKVMILQELNEPFLNMAVSKAATLLGAYDVNITDNLVWEQDYVGRIFSYMADAIFVATMTHMCVQRFAEQSTVPVLCMRSRTHASIQALATIMSIIVSI</sequence>
<dbReference type="Gene3D" id="3.40.50.1370">
    <property type="entry name" value="Aspartate/ornithine carbamoyltransferase"/>
    <property type="match status" value="1"/>
</dbReference>
<keyword evidence="3" id="KW-1185">Reference proteome</keyword>
<accession>A0AAU9UFV7</accession>
<keyword evidence="1" id="KW-0808">Transferase</keyword>
<dbReference type="AlphaFoldDB" id="A0AAU9UFV7"/>